<dbReference type="EMBL" id="JAZHXJ010000238">
    <property type="protein sequence ID" value="KAL1867540.1"/>
    <property type="molecule type" value="Genomic_DNA"/>
</dbReference>
<sequence length="129" mass="14771">MCLFEYGLCSFVACSFFTPPSVSPSMAALLRSSALSPWPDRTQLAPSHAVSQQEDNKMQARYRQGYYREGRPRERQMTCKGWRLRPNIYSQPAVETTPPTQWACIEKRQITRAKVMAVCSPWSPPRRVA</sequence>
<reference evidence="1 2" key="1">
    <citation type="journal article" date="2024" name="Commun. Biol.">
        <title>Comparative genomic analysis of thermophilic fungi reveals convergent evolutionary adaptations and gene losses.</title>
        <authorList>
            <person name="Steindorff A.S."/>
            <person name="Aguilar-Pontes M.V."/>
            <person name="Robinson A.J."/>
            <person name="Andreopoulos B."/>
            <person name="LaButti K."/>
            <person name="Kuo A."/>
            <person name="Mondo S."/>
            <person name="Riley R."/>
            <person name="Otillar R."/>
            <person name="Haridas S."/>
            <person name="Lipzen A."/>
            <person name="Grimwood J."/>
            <person name="Schmutz J."/>
            <person name="Clum A."/>
            <person name="Reid I.D."/>
            <person name="Moisan M.C."/>
            <person name="Butler G."/>
            <person name="Nguyen T.T.M."/>
            <person name="Dewar K."/>
            <person name="Conant G."/>
            <person name="Drula E."/>
            <person name="Henrissat B."/>
            <person name="Hansel C."/>
            <person name="Singer S."/>
            <person name="Hutchinson M.I."/>
            <person name="de Vries R.P."/>
            <person name="Natvig D.O."/>
            <person name="Powell A.J."/>
            <person name="Tsang A."/>
            <person name="Grigoriev I.V."/>
        </authorList>
    </citation>
    <scope>NUCLEOTIDE SEQUENCE [LARGE SCALE GENOMIC DNA]</scope>
    <source>
        <strain evidence="1 2">ATCC 24622</strain>
    </source>
</reference>
<evidence type="ECO:0000313" key="2">
    <source>
        <dbReference type="Proteomes" id="UP001586593"/>
    </source>
</evidence>
<comment type="caution">
    <text evidence="1">The sequence shown here is derived from an EMBL/GenBank/DDBJ whole genome shotgun (WGS) entry which is preliminary data.</text>
</comment>
<accession>A0ABR3WVW3</accession>
<dbReference type="Proteomes" id="UP001586593">
    <property type="component" value="Unassembled WGS sequence"/>
</dbReference>
<evidence type="ECO:0008006" key="3">
    <source>
        <dbReference type="Google" id="ProtNLM"/>
    </source>
</evidence>
<name>A0ABR3WVW3_9PEZI</name>
<organism evidence="1 2">
    <name type="scientific">Phialemonium thermophilum</name>
    <dbReference type="NCBI Taxonomy" id="223376"/>
    <lineage>
        <taxon>Eukaryota</taxon>
        <taxon>Fungi</taxon>
        <taxon>Dikarya</taxon>
        <taxon>Ascomycota</taxon>
        <taxon>Pezizomycotina</taxon>
        <taxon>Sordariomycetes</taxon>
        <taxon>Sordariomycetidae</taxon>
        <taxon>Cephalothecales</taxon>
        <taxon>Cephalothecaceae</taxon>
        <taxon>Phialemonium</taxon>
    </lineage>
</organism>
<evidence type="ECO:0000313" key="1">
    <source>
        <dbReference type="EMBL" id="KAL1867540.1"/>
    </source>
</evidence>
<protein>
    <recommendedName>
        <fullName evidence="3">Secreted protein</fullName>
    </recommendedName>
</protein>
<proteinExistence type="predicted"/>
<gene>
    <name evidence="1" type="ORF">VTK73DRAFT_4119</name>
</gene>
<keyword evidence="2" id="KW-1185">Reference proteome</keyword>